<dbReference type="AlphaFoldDB" id="A0A2R6Y2A9"/>
<evidence type="ECO:0000313" key="1">
    <source>
        <dbReference type="EMBL" id="PTQ56791.1"/>
    </source>
</evidence>
<reference evidence="2" key="1">
    <citation type="journal article" date="2018" name="Sci. Rep.">
        <title>Lignite coal burning seam in the remote Altai Mountains harbors a hydrogen-driven thermophilic microbial community.</title>
        <authorList>
            <person name="Kadnikov V.V."/>
            <person name="Mardanov A.V."/>
            <person name="Ivasenko D.A."/>
            <person name="Antsiferov D.V."/>
            <person name="Beletsky A.V."/>
            <person name="Karnachuk O.V."/>
            <person name="Ravin N.V."/>
        </authorList>
    </citation>
    <scope>NUCLEOTIDE SEQUENCE [LARGE SCALE GENOMIC DNA]</scope>
</reference>
<dbReference type="Proteomes" id="UP000244338">
    <property type="component" value="Unassembled WGS sequence"/>
</dbReference>
<accession>A0A2R6Y2A9</accession>
<sequence>MFNFKHSRHAQPRSACKAELSLKVERKGLLADAFESG</sequence>
<comment type="caution">
    <text evidence="1">The sequence shown here is derived from an EMBL/GenBank/DDBJ whole genome shotgun (WGS) entry which is preliminary data.</text>
</comment>
<protein>
    <submittedName>
        <fullName evidence="1">Uncharacterized protein</fullName>
    </submittedName>
</protein>
<evidence type="ECO:0000313" key="2">
    <source>
        <dbReference type="Proteomes" id="UP000244338"/>
    </source>
</evidence>
<proteinExistence type="predicted"/>
<dbReference type="EMBL" id="PEBX01000019">
    <property type="protein sequence ID" value="PTQ56791.1"/>
    <property type="molecule type" value="Genomic_DNA"/>
</dbReference>
<gene>
    <name evidence="1" type="ORF">BSOLF_2679</name>
</gene>
<name>A0A2R6Y2A9_9BACL</name>
<organism evidence="1 2">
    <name type="scientific">Candidatus Carbonibacillus altaicus</name>
    <dbReference type="NCBI Taxonomy" id="2163959"/>
    <lineage>
        <taxon>Bacteria</taxon>
        <taxon>Bacillati</taxon>
        <taxon>Bacillota</taxon>
        <taxon>Bacilli</taxon>
        <taxon>Bacillales</taxon>
        <taxon>Candidatus Carbonibacillus</taxon>
    </lineage>
</organism>